<dbReference type="SUPFAM" id="SSF54427">
    <property type="entry name" value="NTF2-like"/>
    <property type="match status" value="1"/>
</dbReference>
<dbReference type="eggNOG" id="ENOG50349E3">
    <property type="taxonomic scope" value="Bacteria"/>
</dbReference>
<protein>
    <recommendedName>
        <fullName evidence="4">DUF4440 domain-containing protein</fullName>
    </recommendedName>
</protein>
<evidence type="ECO:0000313" key="3">
    <source>
        <dbReference type="Proteomes" id="UP000009282"/>
    </source>
</evidence>
<organism evidence="2 3">
    <name type="scientific">Glaciecola nitratireducens (strain JCM 12485 / KCTC 12276 / FR1064)</name>
    <dbReference type="NCBI Taxonomy" id="1085623"/>
    <lineage>
        <taxon>Bacteria</taxon>
        <taxon>Pseudomonadati</taxon>
        <taxon>Pseudomonadota</taxon>
        <taxon>Gammaproteobacteria</taxon>
        <taxon>Alteromonadales</taxon>
        <taxon>Alteromonadaceae</taxon>
        <taxon>Brumicola</taxon>
    </lineage>
</organism>
<dbReference type="Gene3D" id="3.10.450.50">
    <property type="match status" value="1"/>
</dbReference>
<evidence type="ECO:0000313" key="2">
    <source>
        <dbReference type="EMBL" id="AEP29582.1"/>
    </source>
</evidence>
<dbReference type="OrthoDB" id="7432930at2"/>
<proteinExistence type="predicted"/>
<feature type="signal peptide" evidence="1">
    <location>
        <begin position="1"/>
        <end position="22"/>
    </location>
</feature>
<dbReference type="AlphaFoldDB" id="G4QEP3"/>
<dbReference type="KEGG" id="gni:GNIT_1463"/>
<dbReference type="InterPro" id="IPR032710">
    <property type="entry name" value="NTF2-like_dom_sf"/>
</dbReference>
<dbReference type="HOGENOM" id="CLU_1694395_0_0_6"/>
<feature type="chain" id="PRO_5003467210" description="DUF4440 domain-containing protein" evidence="1">
    <location>
        <begin position="23"/>
        <end position="155"/>
    </location>
</feature>
<dbReference type="RefSeq" id="WP_014108456.1">
    <property type="nucleotide sequence ID" value="NC_016041.1"/>
</dbReference>
<gene>
    <name evidence="2" type="ordered locus">GNIT_1463</name>
</gene>
<accession>G4QEP3</accession>
<dbReference type="EMBL" id="CP003060">
    <property type="protein sequence ID" value="AEP29582.1"/>
    <property type="molecule type" value="Genomic_DNA"/>
</dbReference>
<dbReference type="Proteomes" id="UP000009282">
    <property type="component" value="Chromosome"/>
</dbReference>
<sequence length="155" mass="17190">MNLVKLRLATLFTLAIAFSTNAQQPTWNDSQMEVWSIVEQTWVDDAAENGNWPDNYVHDKYVTWGADSGGPVYKNASIKWSRFGDAASDTLIYEISPAAITVEGNTAVVNYYATTVTKTADGSRERSVVRISEVLVKDGEKWLFLAGSNFAPEMN</sequence>
<evidence type="ECO:0008006" key="4">
    <source>
        <dbReference type="Google" id="ProtNLM"/>
    </source>
</evidence>
<reference evidence="2 3" key="1">
    <citation type="journal article" date="2011" name="J. Bacteriol.">
        <title>Complete genome sequence of seawater bacterium Glaciecola nitratireducens FR1064T.</title>
        <authorList>
            <person name="Bian F."/>
            <person name="Qin Q.L."/>
            <person name="Xie B.B."/>
            <person name="Shu Y.L."/>
            <person name="Zhang X.Y."/>
            <person name="Yu Y."/>
            <person name="Chen B."/>
            <person name="Chen X.L."/>
            <person name="Zhou B.C."/>
            <person name="Zhang Y.Z."/>
        </authorList>
    </citation>
    <scope>NUCLEOTIDE SEQUENCE [LARGE SCALE GENOMIC DNA]</scope>
    <source>
        <strain evidence="3">JCM 12485 / KCTC 12276 / FR1064</strain>
    </source>
</reference>
<name>G4QEP3_GLANF</name>
<keyword evidence="3" id="KW-1185">Reference proteome</keyword>
<keyword evidence="1" id="KW-0732">Signal</keyword>
<evidence type="ECO:0000256" key="1">
    <source>
        <dbReference type="SAM" id="SignalP"/>
    </source>
</evidence>